<dbReference type="GO" id="GO:0005737">
    <property type="term" value="C:cytoplasm"/>
    <property type="evidence" value="ECO:0007669"/>
    <property type="project" value="UniProtKB-ARBA"/>
</dbReference>
<dbReference type="AlphaFoldDB" id="A0A1F7JB73"/>
<evidence type="ECO:0000256" key="3">
    <source>
        <dbReference type="ARBA" id="ARBA00035520"/>
    </source>
</evidence>
<comment type="caution">
    <text evidence="4">The sequence shown here is derived from an EMBL/GenBank/DDBJ whole genome shotgun (WGS) entry which is preliminary data.</text>
</comment>
<gene>
    <name evidence="4" type="ORF">A2970_02000</name>
</gene>
<dbReference type="GO" id="GO:0070181">
    <property type="term" value="F:small ribosomal subunit rRNA binding"/>
    <property type="evidence" value="ECO:0007669"/>
    <property type="project" value="TreeGrafter"/>
</dbReference>
<evidence type="ECO:0000313" key="5">
    <source>
        <dbReference type="Proteomes" id="UP000178857"/>
    </source>
</evidence>
<evidence type="ECO:0000256" key="2">
    <source>
        <dbReference type="ARBA" id="ARBA00035294"/>
    </source>
</evidence>
<protein>
    <recommendedName>
        <fullName evidence="2">Small ribosomal subunit protein bS6</fullName>
    </recommendedName>
    <alternativeName>
        <fullName evidence="3">30S ribosomal protein S6</fullName>
    </alternativeName>
</protein>
<dbReference type="Proteomes" id="UP000178857">
    <property type="component" value="Unassembled WGS sequence"/>
</dbReference>
<dbReference type="STRING" id="1802069.A2970_02000"/>
<dbReference type="GO" id="GO:0006412">
    <property type="term" value="P:translation"/>
    <property type="evidence" value="ECO:0007669"/>
    <property type="project" value="InterPro"/>
</dbReference>
<keyword evidence="4" id="KW-0689">Ribosomal protein</keyword>
<dbReference type="InterPro" id="IPR035980">
    <property type="entry name" value="Ribosomal_bS6_sf"/>
</dbReference>
<proteinExistence type="inferred from homology"/>
<evidence type="ECO:0000313" key="4">
    <source>
        <dbReference type="EMBL" id="OGK52867.1"/>
    </source>
</evidence>
<sequence>MKYELTIILDNKEELKNIKDLITALKGKVEKEEDWGEKTLAYPIKNKNAAHFFNYSVEIERSQVSEFKKRLNFNEKILRYLLLIS</sequence>
<organism evidence="4 5">
    <name type="scientific">Candidatus Roizmanbacteria bacterium RIFCSPLOWO2_01_FULL_44_13</name>
    <dbReference type="NCBI Taxonomy" id="1802069"/>
    <lineage>
        <taxon>Bacteria</taxon>
        <taxon>Candidatus Roizmaniibacteriota</taxon>
    </lineage>
</organism>
<comment type="similarity">
    <text evidence="1">Belongs to the bacterial ribosomal protein bS6 family.</text>
</comment>
<dbReference type="InterPro" id="IPR000529">
    <property type="entry name" value="Ribosomal_bS6"/>
</dbReference>
<dbReference type="GO" id="GO:0003735">
    <property type="term" value="F:structural constituent of ribosome"/>
    <property type="evidence" value="ECO:0007669"/>
    <property type="project" value="InterPro"/>
</dbReference>
<evidence type="ECO:0000256" key="1">
    <source>
        <dbReference type="ARBA" id="ARBA00009512"/>
    </source>
</evidence>
<reference evidence="4 5" key="1">
    <citation type="journal article" date="2016" name="Nat. Commun.">
        <title>Thousands of microbial genomes shed light on interconnected biogeochemical processes in an aquifer system.</title>
        <authorList>
            <person name="Anantharaman K."/>
            <person name="Brown C.T."/>
            <person name="Hug L.A."/>
            <person name="Sharon I."/>
            <person name="Castelle C.J."/>
            <person name="Probst A.J."/>
            <person name="Thomas B.C."/>
            <person name="Singh A."/>
            <person name="Wilkins M.J."/>
            <person name="Karaoz U."/>
            <person name="Brodie E.L."/>
            <person name="Williams K.H."/>
            <person name="Hubbard S.S."/>
            <person name="Banfield J.F."/>
        </authorList>
    </citation>
    <scope>NUCLEOTIDE SEQUENCE [LARGE SCALE GENOMIC DNA]</scope>
</reference>
<dbReference type="InterPro" id="IPR020814">
    <property type="entry name" value="Ribosomal_S6_plastid/chlpt"/>
</dbReference>
<dbReference type="GO" id="GO:0005840">
    <property type="term" value="C:ribosome"/>
    <property type="evidence" value="ECO:0007669"/>
    <property type="project" value="UniProtKB-KW"/>
</dbReference>
<keyword evidence="4" id="KW-0687">Ribonucleoprotein</keyword>
<accession>A0A1F7JB73</accession>
<dbReference type="Pfam" id="PF01250">
    <property type="entry name" value="Ribosomal_S6"/>
    <property type="match status" value="1"/>
</dbReference>
<name>A0A1F7JB73_9BACT</name>
<dbReference type="InterPro" id="IPR014717">
    <property type="entry name" value="Transl_elong_EF1B/ribsomal_bS6"/>
</dbReference>
<dbReference type="SUPFAM" id="SSF54995">
    <property type="entry name" value="Ribosomal protein S6"/>
    <property type="match status" value="1"/>
</dbReference>
<dbReference type="CDD" id="cd00473">
    <property type="entry name" value="bS6"/>
    <property type="match status" value="1"/>
</dbReference>
<dbReference type="EMBL" id="MGAT01000012">
    <property type="protein sequence ID" value="OGK52867.1"/>
    <property type="molecule type" value="Genomic_DNA"/>
</dbReference>
<dbReference type="PANTHER" id="PTHR21011">
    <property type="entry name" value="MITOCHONDRIAL 28S RIBOSOMAL PROTEIN S6"/>
    <property type="match status" value="1"/>
</dbReference>
<dbReference type="NCBIfam" id="TIGR00166">
    <property type="entry name" value="S6"/>
    <property type="match status" value="1"/>
</dbReference>
<dbReference type="PANTHER" id="PTHR21011:SF1">
    <property type="entry name" value="SMALL RIBOSOMAL SUBUNIT PROTEIN BS6M"/>
    <property type="match status" value="1"/>
</dbReference>
<dbReference type="Gene3D" id="3.30.70.60">
    <property type="match status" value="1"/>
</dbReference>